<sequence>MPEGIQSSERGEISQVAIENMGSAISSIEEAIDLILSAAE</sequence>
<organism evidence="1">
    <name type="scientific">bioreactor metagenome</name>
    <dbReference type="NCBI Taxonomy" id="1076179"/>
    <lineage>
        <taxon>unclassified sequences</taxon>
        <taxon>metagenomes</taxon>
        <taxon>ecological metagenomes</taxon>
    </lineage>
</organism>
<dbReference type="AlphaFoldDB" id="A0A645FNZ1"/>
<gene>
    <name evidence="1" type="ORF">SDC9_161280</name>
</gene>
<protein>
    <submittedName>
        <fullName evidence="1">Uncharacterized protein</fullName>
    </submittedName>
</protein>
<comment type="caution">
    <text evidence="1">The sequence shown here is derived from an EMBL/GenBank/DDBJ whole genome shotgun (WGS) entry which is preliminary data.</text>
</comment>
<dbReference type="EMBL" id="VSSQ01060526">
    <property type="protein sequence ID" value="MPN13954.1"/>
    <property type="molecule type" value="Genomic_DNA"/>
</dbReference>
<name>A0A645FNZ1_9ZZZZ</name>
<evidence type="ECO:0000313" key="1">
    <source>
        <dbReference type="EMBL" id="MPN13954.1"/>
    </source>
</evidence>
<proteinExistence type="predicted"/>
<reference evidence="1" key="1">
    <citation type="submission" date="2019-08" db="EMBL/GenBank/DDBJ databases">
        <authorList>
            <person name="Kucharzyk K."/>
            <person name="Murdoch R.W."/>
            <person name="Higgins S."/>
            <person name="Loffler F."/>
        </authorList>
    </citation>
    <scope>NUCLEOTIDE SEQUENCE</scope>
</reference>
<accession>A0A645FNZ1</accession>